<reference evidence="5 6" key="1">
    <citation type="submission" date="2020-08" db="EMBL/GenBank/DDBJ databases">
        <title>Genomic Encyclopedia of Type Strains, Phase IV (KMG-IV): sequencing the most valuable type-strain genomes for metagenomic binning, comparative biology and taxonomic classification.</title>
        <authorList>
            <person name="Goeker M."/>
        </authorList>
    </citation>
    <scope>NUCLEOTIDE SEQUENCE [LARGE SCALE GENOMIC DNA]</scope>
    <source>
        <strain evidence="5 6">DSM 25481</strain>
    </source>
</reference>
<evidence type="ECO:0000259" key="3">
    <source>
        <dbReference type="Pfam" id="PF02771"/>
    </source>
</evidence>
<dbReference type="Pfam" id="PF08028">
    <property type="entry name" value="Acyl-CoA_dh_2"/>
    <property type="match status" value="1"/>
</dbReference>
<organism evidence="5 6">
    <name type="scientific">Hansschlegelia beijingensis</name>
    <dbReference type="NCBI Taxonomy" id="1133344"/>
    <lineage>
        <taxon>Bacteria</taxon>
        <taxon>Pseudomonadati</taxon>
        <taxon>Pseudomonadota</taxon>
        <taxon>Alphaproteobacteria</taxon>
        <taxon>Hyphomicrobiales</taxon>
        <taxon>Methylopilaceae</taxon>
        <taxon>Hansschlegelia</taxon>
    </lineage>
</organism>
<dbReference type="InterPro" id="IPR013786">
    <property type="entry name" value="AcylCoA_DH/ox_N"/>
</dbReference>
<comment type="similarity">
    <text evidence="2">Belongs to the HpaH/HsaA monooxygenase family.</text>
</comment>
<protein>
    <submittedName>
        <fullName evidence="5">Alkylation response protein AidB-like acyl-CoA dehydrogenase</fullName>
    </submittedName>
</protein>
<dbReference type="GO" id="GO:0033539">
    <property type="term" value="P:fatty acid beta-oxidation using acyl-CoA dehydrogenase"/>
    <property type="evidence" value="ECO:0007669"/>
    <property type="project" value="TreeGrafter"/>
</dbReference>
<name>A0A7W6CVF8_9HYPH</name>
<dbReference type="InterPro" id="IPR009100">
    <property type="entry name" value="AcylCoA_DH/oxidase_NM_dom_sf"/>
</dbReference>
<dbReference type="Gene3D" id="2.40.110.10">
    <property type="entry name" value="Butyryl-CoA Dehydrogenase, subunit A, domain 2"/>
    <property type="match status" value="1"/>
</dbReference>
<sequence>MAMDRQSSLGAAARMRERFEEPAGAARILAEIDALAPVIVAEASKGEAERRISPVIMERLGAAGLYRATAPRSHGGLEVDLATIGTIIRRLARLDASVGWVAGVRMVVQLGLPLLPRDRYEAVMGDGPDVLLNASNQPGGQAEATPEGLRVTGRWPFASGCEDSHWMALACVLTRDGAPLPGPMEGVPAMRMVLVPRRHIRIEDTWRALGLEATASHHVVVDGAVIPESDAIDVGSARSCLPGPLQGRAMQIAALMHCPLALGVAEGALDDLVAAAKAGRRLLGSATALKDSEVFQFQLGQAQAELRAAEALTDAETARLWNDAEAGLLQPGLPHPALLQSAAWITQACLRVTQKCFELCGASAVYESSSLQRRLRDLSTAAQHTHVQGRNYIPASRLLLQ</sequence>
<dbReference type="AlphaFoldDB" id="A0A7W6CVF8"/>
<dbReference type="Proteomes" id="UP000528964">
    <property type="component" value="Unassembled WGS sequence"/>
</dbReference>
<dbReference type="SUPFAM" id="SSF56645">
    <property type="entry name" value="Acyl-CoA dehydrogenase NM domain-like"/>
    <property type="match status" value="1"/>
</dbReference>
<dbReference type="Pfam" id="PF02771">
    <property type="entry name" value="Acyl-CoA_dh_N"/>
    <property type="match status" value="1"/>
</dbReference>
<dbReference type="Gene3D" id="1.20.140.10">
    <property type="entry name" value="Butyryl-CoA Dehydrogenase, subunit A, domain 3"/>
    <property type="match status" value="1"/>
</dbReference>
<gene>
    <name evidence="5" type="ORF">GGR24_000461</name>
</gene>
<accession>A0A7W6CVF8</accession>
<dbReference type="Gene3D" id="1.10.540.10">
    <property type="entry name" value="Acyl-CoA dehydrogenase/oxidase, N-terminal domain"/>
    <property type="match status" value="1"/>
</dbReference>
<keyword evidence="1" id="KW-0560">Oxidoreductase</keyword>
<dbReference type="GO" id="GO:0003995">
    <property type="term" value="F:acyl-CoA dehydrogenase activity"/>
    <property type="evidence" value="ECO:0007669"/>
    <property type="project" value="TreeGrafter"/>
</dbReference>
<proteinExistence type="inferred from homology"/>
<evidence type="ECO:0000313" key="6">
    <source>
        <dbReference type="Proteomes" id="UP000528964"/>
    </source>
</evidence>
<evidence type="ECO:0000259" key="4">
    <source>
        <dbReference type="Pfam" id="PF08028"/>
    </source>
</evidence>
<feature type="domain" description="Acyl-CoA dehydrogenase/oxidase N-terminal" evidence="3">
    <location>
        <begin position="41"/>
        <end position="106"/>
    </location>
</feature>
<feature type="domain" description="Acyl-CoA dehydrogenase C-terminal" evidence="4">
    <location>
        <begin position="255"/>
        <end position="388"/>
    </location>
</feature>
<dbReference type="InterPro" id="IPR050741">
    <property type="entry name" value="Acyl-CoA_dehydrogenase"/>
</dbReference>
<comment type="caution">
    <text evidence="5">The sequence shown here is derived from an EMBL/GenBank/DDBJ whole genome shotgun (WGS) entry which is preliminary data.</text>
</comment>
<dbReference type="SUPFAM" id="SSF47203">
    <property type="entry name" value="Acyl-CoA dehydrogenase C-terminal domain-like"/>
    <property type="match status" value="1"/>
</dbReference>
<dbReference type="RefSeq" id="WP_183393674.1">
    <property type="nucleotide sequence ID" value="NZ_JACIDR010000001.1"/>
</dbReference>
<dbReference type="InterPro" id="IPR037069">
    <property type="entry name" value="AcylCoA_DH/ox_N_sf"/>
</dbReference>
<keyword evidence="6" id="KW-1185">Reference proteome</keyword>
<evidence type="ECO:0000313" key="5">
    <source>
        <dbReference type="EMBL" id="MBB3971828.1"/>
    </source>
</evidence>
<evidence type="ECO:0000256" key="1">
    <source>
        <dbReference type="ARBA" id="ARBA00023002"/>
    </source>
</evidence>
<dbReference type="PIRSF" id="PIRSF016578">
    <property type="entry name" value="HsaA"/>
    <property type="match status" value="1"/>
</dbReference>
<dbReference type="InterPro" id="IPR036250">
    <property type="entry name" value="AcylCo_DH-like_C"/>
</dbReference>
<dbReference type="InterPro" id="IPR013107">
    <property type="entry name" value="Acyl-CoA_DH_C"/>
</dbReference>
<dbReference type="GO" id="GO:0050660">
    <property type="term" value="F:flavin adenine dinucleotide binding"/>
    <property type="evidence" value="ECO:0007669"/>
    <property type="project" value="InterPro"/>
</dbReference>
<dbReference type="GO" id="GO:0005737">
    <property type="term" value="C:cytoplasm"/>
    <property type="evidence" value="ECO:0007669"/>
    <property type="project" value="TreeGrafter"/>
</dbReference>
<evidence type="ECO:0000256" key="2">
    <source>
        <dbReference type="ARBA" id="ARBA00049661"/>
    </source>
</evidence>
<dbReference type="EMBL" id="JACIDR010000001">
    <property type="protein sequence ID" value="MBB3971828.1"/>
    <property type="molecule type" value="Genomic_DNA"/>
</dbReference>
<dbReference type="InterPro" id="IPR046373">
    <property type="entry name" value="Acyl-CoA_Oxase/DH_mid-dom_sf"/>
</dbReference>
<dbReference type="PANTHER" id="PTHR48083">
    <property type="entry name" value="MEDIUM-CHAIN SPECIFIC ACYL-COA DEHYDROGENASE, MITOCHONDRIAL-RELATED"/>
    <property type="match status" value="1"/>
</dbReference>
<dbReference type="PANTHER" id="PTHR48083:SF5">
    <property type="entry name" value="NRGC PROTEIN"/>
    <property type="match status" value="1"/>
</dbReference>